<organism evidence="9 10">
    <name type="scientific">Canna indica</name>
    <name type="common">Indian-shot</name>
    <dbReference type="NCBI Taxonomy" id="4628"/>
    <lineage>
        <taxon>Eukaryota</taxon>
        <taxon>Viridiplantae</taxon>
        <taxon>Streptophyta</taxon>
        <taxon>Embryophyta</taxon>
        <taxon>Tracheophyta</taxon>
        <taxon>Spermatophyta</taxon>
        <taxon>Magnoliopsida</taxon>
        <taxon>Liliopsida</taxon>
        <taxon>Zingiberales</taxon>
        <taxon>Cannaceae</taxon>
        <taxon>Canna</taxon>
    </lineage>
</organism>
<feature type="region of interest" description="Disordered" evidence="7">
    <location>
        <begin position="156"/>
        <end position="273"/>
    </location>
</feature>
<sequence>MAAAIDGETVGLEDPGVGGGCGGLGDGVSGRVQFDASQYEFFGNGAMEEVELGGLEDDGSNDPGIIGIDDEDDQFSSLGNRVEGEQIGSMNDIDDISSTFSRLNHGTVEPSSAGAMVGRGSFSRESSSTADWAQDQEFLNWQDQHVLDAENIQNGKRWWSHPHPNSGHVPDARPLHRTSSSPQQQQQFQPSEPIHVPQSSHTSFPPPGAPMQFSPNQLNHGIISSSTPGLQVPFSPPNPFGFPQRHQSGSHYDGNASQFGPPGISSNGRQQKQWLEQPSLQSWENSNMLADVTHNQRPHLNNSISPQLLHQQQHGMHQLLPSMPRYPHMQPQQYHLSHSPPQIMNKFEAMPGMVDFRDQRLRPMYRGRQNFGFAQQSSEFGSHRIDNGWPKFRSKYMTTEEIENIMRMQHAATHSNDPYIDDYYHQACLAKKSAGSTLKHHFCPNFAKDSSSRARSKDEPHAYLQVDALGRLSFSSIRRPRPLLEVEPPSASTENIVDQKSSAKPLDQEPLLAARITIEDGLCLLLDVDDLDRLLQFSHLHDGGSQIRNKREMLLQELASSLQLVDPLGQSGLAPNDDFVFLRLLSLPKGRKLLSQYVRVLTPGSELSRVICMAIFRHLRFLFGVMPSDSGVAESTVNLAKIISSCVQGMDLSALSACLAAVACSSEQPPLRPLGSSAGDGASIILKSVLEKATVLLTDHNTASNYSISSRNMWQASFNAFFGILTKYCLSKFDSILQSLQMQSPNAAVVGSEVTRAISREMPVELLRASLPHTNEHQRKVLIEFSQRTIPAAGQNASAGSNGH</sequence>
<dbReference type="AlphaFoldDB" id="A0AAQ3KRB7"/>
<evidence type="ECO:0000256" key="5">
    <source>
        <dbReference type="ARBA" id="ARBA00022884"/>
    </source>
</evidence>
<dbReference type="GO" id="GO:0000932">
    <property type="term" value="C:P-body"/>
    <property type="evidence" value="ECO:0007669"/>
    <property type="project" value="UniProtKB-SubCell"/>
</dbReference>
<name>A0AAQ3KRB7_9LILI</name>
<evidence type="ECO:0000256" key="2">
    <source>
        <dbReference type="ARBA" id="ARBA00004201"/>
    </source>
</evidence>
<feature type="compositionally biased region" description="Low complexity" evidence="7">
    <location>
        <begin position="179"/>
        <end position="191"/>
    </location>
</feature>
<comment type="similarity">
    <text evidence="3">Belongs to the PAT1 family.</text>
</comment>
<keyword evidence="6" id="KW-0539">Nucleus</keyword>
<evidence type="ECO:0000256" key="7">
    <source>
        <dbReference type="SAM" id="MobiDB-lite"/>
    </source>
</evidence>
<comment type="subcellular location">
    <subcellularLocation>
        <location evidence="2">Cytoplasm</location>
        <location evidence="2">P-body</location>
    </subcellularLocation>
    <subcellularLocation>
        <location evidence="1">Nucleus</location>
    </subcellularLocation>
</comment>
<dbReference type="GO" id="GO:0000290">
    <property type="term" value="P:deadenylation-dependent decapping of nuclear-transcribed mRNA"/>
    <property type="evidence" value="ECO:0007669"/>
    <property type="project" value="InterPro"/>
</dbReference>
<reference evidence="9 10" key="1">
    <citation type="submission" date="2023-10" db="EMBL/GenBank/DDBJ databases">
        <title>Chromosome-scale genome assembly provides insights into flower coloration mechanisms of Canna indica.</title>
        <authorList>
            <person name="Li C."/>
        </authorList>
    </citation>
    <scope>NUCLEOTIDE SEQUENCE [LARGE SCALE GENOMIC DNA]</scope>
    <source>
        <tissue evidence="9">Flower</tissue>
    </source>
</reference>
<evidence type="ECO:0000256" key="6">
    <source>
        <dbReference type="ARBA" id="ARBA00023242"/>
    </source>
</evidence>
<gene>
    <name evidence="9" type="ORF">Cni_G21013</name>
</gene>
<dbReference type="InterPro" id="IPR039900">
    <property type="entry name" value="Pat1-like"/>
</dbReference>
<dbReference type="InterPro" id="IPR019167">
    <property type="entry name" value="PAT1_dom"/>
</dbReference>
<keyword evidence="10" id="KW-1185">Reference proteome</keyword>
<evidence type="ECO:0000313" key="10">
    <source>
        <dbReference type="Proteomes" id="UP001327560"/>
    </source>
</evidence>
<evidence type="ECO:0000256" key="3">
    <source>
        <dbReference type="ARBA" id="ARBA00009138"/>
    </source>
</evidence>
<accession>A0AAQ3KRB7</accession>
<keyword evidence="4" id="KW-0963">Cytoplasm</keyword>
<dbReference type="Pfam" id="PF09770">
    <property type="entry name" value="PAT1"/>
    <property type="match status" value="1"/>
</dbReference>
<dbReference type="GO" id="GO:0033962">
    <property type="term" value="P:P-body assembly"/>
    <property type="evidence" value="ECO:0007669"/>
    <property type="project" value="TreeGrafter"/>
</dbReference>
<evidence type="ECO:0000313" key="9">
    <source>
        <dbReference type="EMBL" id="WOL12247.1"/>
    </source>
</evidence>
<feature type="domain" description="mRNA decay factor PAT1" evidence="8">
    <location>
        <begin position="468"/>
        <end position="603"/>
    </location>
</feature>
<dbReference type="GO" id="GO:0003723">
    <property type="term" value="F:RNA binding"/>
    <property type="evidence" value="ECO:0007669"/>
    <property type="project" value="UniProtKB-KW"/>
</dbReference>
<feature type="compositionally biased region" description="Polar residues" evidence="7">
    <location>
        <begin position="213"/>
        <end position="229"/>
    </location>
</feature>
<dbReference type="EMBL" id="CP136895">
    <property type="protein sequence ID" value="WOL12247.1"/>
    <property type="molecule type" value="Genomic_DNA"/>
</dbReference>
<protein>
    <recommendedName>
        <fullName evidence="8">mRNA decay factor PAT1 domain-containing protein</fullName>
    </recommendedName>
</protein>
<dbReference type="PANTHER" id="PTHR21551:SF0">
    <property type="entry name" value="PROTEIN ASSOCIATED WITH TOPO II RELATED-1, ISOFORM A"/>
    <property type="match status" value="1"/>
</dbReference>
<keyword evidence="5" id="KW-0694">RNA-binding</keyword>
<evidence type="ECO:0000256" key="1">
    <source>
        <dbReference type="ARBA" id="ARBA00004123"/>
    </source>
</evidence>
<feature type="compositionally biased region" description="Polar residues" evidence="7">
    <location>
        <begin position="245"/>
        <end position="273"/>
    </location>
</feature>
<dbReference type="GO" id="GO:0005634">
    <property type="term" value="C:nucleus"/>
    <property type="evidence" value="ECO:0007669"/>
    <property type="project" value="UniProtKB-SubCell"/>
</dbReference>
<evidence type="ECO:0000259" key="8">
    <source>
        <dbReference type="Pfam" id="PF09770"/>
    </source>
</evidence>
<proteinExistence type="inferred from homology"/>
<evidence type="ECO:0000256" key="4">
    <source>
        <dbReference type="ARBA" id="ARBA00022490"/>
    </source>
</evidence>
<dbReference type="Proteomes" id="UP001327560">
    <property type="component" value="Chromosome 6"/>
</dbReference>
<dbReference type="PANTHER" id="PTHR21551">
    <property type="entry name" value="TOPOISOMERASE II-ASSOCIATED PROTEIN PAT1"/>
    <property type="match status" value="1"/>
</dbReference>
<feature type="region of interest" description="Disordered" evidence="7">
    <location>
        <begin position="107"/>
        <end position="129"/>
    </location>
</feature>